<reference evidence="3 4" key="1">
    <citation type="submission" date="2019-04" db="EMBL/GenBank/DDBJ databases">
        <title>Crypto-aerobic microbial life in anoxic (sulfidic) marine sediments.</title>
        <authorList>
            <person name="Bhattacharya S."/>
            <person name="Roy C."/>
            <person name="Mondal N."/>
            <person name="Sarkar J."/>
            <person name="Mandal S."/>
            <person name="Rameez M.J."/>
            <person name="Ghosh W."/>
        </authorList>
    </citation>
    <scope>NUCLEOTIDE SEQUENCE [LARGE SCALE GENOMIC DNA]</scope>
    <source>
        <strain evidence="3 4">SBBB</strain>
    </source>
</reference>
<dbReference type="Proteomes" id="UP000305198">
    <property type="component" value="Unassembled WGS sequence"/>
</dbReference>
<gene>
    <name evidence="3" type="ORF">FA869_07515</name>
</gene>
<name>A0A4U0YR90_9GAMM</name>
<dbReference type="InterPro" id="IPR036291">
    <property type="entry name" value="NAD(P)-bd_dom_sf"/>
</dbReference>
<dbReference type="RefSeq" id="WP_136869200.1">
    <property type="nucleotide sequence ID" value="NZ_SWAV01000002.1"/>
</dbReference>
<dbReference type="GO" id="GO:0047936">
    <property type="term" value="F:glucose 1-dehydrogenase [NAD(P)+] activity"/>
    <property type="evidence" value="ECO:0007669"/>
    <property type="project" value="UniProtKB-EC"/>
</dbReference>
<evidence type="ECO:0000256" key="2">
    <source>
        <dbReference type="ARBA" id="ARBA00023002"/>
    </source>
</evidence>
<sequence length="246" mass="26212">MKIALVTGAASGLGAAIAQRLHADGMHVILTDIDQQGGQQQVAELGQHAEFFPLNVTREDQWKAAMEWARQRHGRLDVLVNNAGITTLGNIETLSLELLKQEFAVNVDSVFLGCQNAIDLMKTTGGAIINIASGCSRKVKAELAGYNASKAAVTMLSKTVALHCARQNYGIRVNTVHPGAMRTPIVDKVLQQSKDPEALMASFVADHPIGRIGEPQDIAAMVAFLASDQASFATGAEFFVDGGMTL</sequence>
<dbReference type="Pfam" id="PF13561">
    <property type="entry name" value="adh_short_C2"/>
    <property type="match status" value="1"/>
</dbReference>
<dbReference type="PRINTS" id="PR00080">
    <property type="entry name" value="SDRFAMILY"/>
</dbReference>
<protein>
    <submittedName>
        <fullName evidence="3">Glucose 1-dehydrogenase</fullName>
        <ecNumber evidence="3">1.1.1.47</ecNumber>
    </submittedName>
</protein>
<proteinExistence type="inferred from homology"/>
<dbReference type="PROSITE" id="PS00061">
    <property type="entry name" value="ADH_SHORT"/>
    <property type="match status" value="1"/>
</dbReference>
<dbReference type="SUPFAM" id="SSF51735">
    <property type="entry name" value="NAD(P)-binding Rossmann-fold domains"/>
    <property type="match status" value="1"/>
</dbReference>
<dbReference type="InterPro" id="IPR020904">
    <property type="entry name" value="Sc_DH/Rdtase_CS"/>
</dbReference>
<dbReference type="PRINTS" id="PR00081">
    <property type="entry name" value="GDHRDH"/>
</dbReference>
<dbReference type="InterPro" id="IPR002347">
    <property type="entry name" value="SDR_fam"/>
</dbReference>
<dbReference type="EC" id="1.1.1.47" evidence="3"/>
<evidence type="ECO:0000313" key="4">
    <source>
        <dbReference type="Proteomes" id="UP000305198"/>
    </source>
</evidence>
<dbReference type="NCBIfam" id="NF005559">
    <property type="entry name" value="PRK07231.1"/>
    <property type="match status" value="1"/>
</dbReference>
<comment type="similarity">
    <text evidence="1">Belongs to the short-chain dehydrogenases/reductases (SDR) family.</text>
</comment>
<organism evidence="3 4">
    <name type="scientific">Halopseudomonas bauzanensis</name>
    <dbReference type="NCBI Taxonomy" id="653930"/>
    <lineage>
        <taxon>Bacteria</taxon>
        <taxon>Pseudomonadati</taxon>
        <taxon>Pseudomonadota</taxon>
        <taxon>Gammaproteobacteria</taxon>
        <taxon>Pseudomonadales</taxon>
        <taxon>Pseudomonadaceae</taxon>
        <taxon>Halopseudomonas</taxon>
    </lineage>
</organism>
<dbReference type="Gene3D" id="3.40.50.720">
    <property type="entry name" value="NAD(P)-binding Rossmann-like Domain"/>
    <property type="match status" value="1"/>
</dbReference>
<dbReference type="FunFam" id="3.40.50.720:FF:000084">
    <property type="entry name" value="Short-chain dehydrogenase reductase"/>
    <property type="match status" value="1"/>
</dbReference>
<keyword evidence="2 3" id="KW-0560">Oxidoreductase</keyword>
<dbReference type="EMBL" id="SWAV01000002">
    <property type="protein sequence ID" value="TKA92231.1"/>
    <property type="molecule type" value="Genomic_DNA"/>
</dbReference>
<comment type="caution">
    <text evidence="3">The sequence shown here is derived from an EMBL/GenBank/DDBJ whole genome shotgun (WGS) entry which is preliminary data.</text>
</comment>
<dbReference type="PANTHER" id="PTHR24321">
    <property type="entry name" value="DEHYDROGENASES, SHORT CHAIN"/>
    <property type="match status" value="1"/>
</dbReference>
<accession>A0A4U0YR90</accession>
<dbReference type="PANTHER" id="PTHR24321:SF15">
    <property type="entry name" value="OXIDOREDUCTASE UCPA"/>
    <property type="match status" value="1"/>
</dbReference>
<dbReference type="AlphaFoldDB" id="A0A4U0YR90"/>
<evidence type="ECO:0000256" key="1">
    <source>
        <dbReference type="ARBA" id="ARBA00006484"/>
    </source>
</evidence>
<evidence type="ECO:0000313" key="3">
    <source>
        <dbReference type="EMBL" id="TKA92231.1"/>
    </source>
</evidence>